<dbReference type="EMBL" id="DF237418">
    <property type="protein sequence ID" value="GAQ88912.1"/>
    <property type="molecule type" value="Genomic_DNA"/>
</dbReference>
<reference evidence="2 3" key="1">
    <citation type="journal article" date="2014" name="Nat. Commun.">
        <title>Klebsormidium flaccidum genome reveals primary factors for plant terrestrial adaptation.</title>
        <authorList>
            <person name="Hori K."/>
            <person name="Maruyama F."/>
            <person name="Fujisawa T."/>
            <person name="Togashi T."/>
            <person name="Yamamoto N."/>
            <person name="Seo M."/>
            <person name="Sato S."/>
            <person name="Yamada T."/>
            <person name="Mori H."/>
            <person name="Tajima N."/>
            <person name="Moriyama T."/>
            <person name="Ikeuchi M."/>
            <person name="Watanabe M."/>
            <person name="Wada H."/>
            <person name="Kobayashi K."/>
            <person name="Saito M."/>
            <person name="Masuda T."/>
            <person name="Sasaki-Sekimoto Y."/>
            <person name="Mashiguchi K."/>
            <person name="Awai K."/>
            <person name="Shimojima M."/>
            <person name="Masuda S."/>
            <person name="Iwai M."/>
            <person name="Nobusawa T."/>
            <person name="Narise T."/>
            <person name="Kondo S."/>
            <person name="Saito H."/>
            <person name="Sato R."/>
            <person name="Murakawa M."/>
            <person name="Ihara Y."/>
            <person name="Oshima-Yamada Y."/>
            <person name="Ohtaka K."/>
            <person name="Satoh M."/>
            <person name="Sonobe K."/>
            <person name="Ishii M."/>
            <person name="Ohtani R."/>
            <person name="Kanamori-Sato M."/>
            <person name="Honoki R."/>
            <person name="Miyazaki D."/>
            <person name="Mochizuki H."/>
            <person name="Umetsu J."/>
            <person name="Higashi K."/>
            <person name="Shibata D."/>
            <person name="Kamiya Y."/>
            <person name="Sato N."/>
            <person name="Nakamura Y."/>
            <person name="Tabata S."/>
            <person name="Ida S."/>
            <person name="Kurokawa K."/>
            <person name="Ohta H."/>
        </authorList>
    </citation>
    <scope>NUCLEOTIDE SEQUENCE [LARGE SCALE GENOMIC DNA]</scope>
    <source>
        <strain evidence="2 3">NIES-2285</strain>
    </source>
</reference>
<feature type="region of interest" description="Disordered" evidence="1">
    <location>
        <begin position="76"/>
        <end position="95"/>
    </location>
</feature>
<protein>
    <recommendedName>
        <fullName evidence="4">Phosphoglycerate mutase family protein</fullName>
    </recommendedName>
</protein>
<evidence type="ECO:0008006" key="4">
    <source>
        <dbReference type="Google" id="ProtNLM"/>
    </source>
</evidence>
<dbReference type="SUPFAM" id="SSF53254">
    <property type="entry name" value="Phosphoglycerate mutase-like"/>
    <property type="match status" value="1"/>
</dbReference>
<dbReference type="InterPro" id="IPR029033">
    <property type="entry name" value="His_PPase_superfam"/>
</dbReference>
<proteinExistence type="predicted"/>
<feature type="region of interest" description="Disordered" evidence="1">
    <location>
        <begin position="1"/>
        <end position="26"/>
    </location>
</feature>
<evidence type="ECO:0000313" key="2">
    <source>
        <dbReference type="EMBL" id="GAQ88912.1"/>
    </source>
</evidence>
<dbReference type="Proteomes" id="UP000054558">
    <property type="component" value="Unassembled WGS sequence"/>
</dbReference>
<dbReference type="Gene3D" id="3.40.50.1240">
    <property type="entry name" value="Phosphoglycerate mutase-like"/>
    <property type="match status" value="1"/>
</dbReference>
<feature type="compositionally biased region" description="Low complexity" evidence="1">
    <location>
        <begin position="83"/>
        <end position="92"/>
    </location>
</feature>
<organism evidence="2 3">
    <name type="scientific">Klebsormidium nitens</name>
    <name type="common">Green alga</name>
    <name type="synonym">Ulothrix nitens</name>
    <dbReference type="NCBI Taxonomy" id="105231"/>
    <lineage>
        <taxon>Eukaryota</taxon>
        <taxon>Viridiplantae</taxon>
        <taxon>Streptophyta</taxon>
        <taxon>Klebsormidiophyceae</taxon>
        <taxon>Klebsormidiales</taxon>
        <taxon>Klebsormidiaceae</taxon>
        <taxon>Klebsormidium</taxon>
    </lineage>
</organism>
<dbReference type="AlphaFoldDB" id="A0A1Y1IFT8"/>
<dbReference type="InterPro" id="IPR013078">
    <property type="entry name" value="His_Pase_superF_clade-1"/>
</dbReference>
<sequence length="226" mass="24172">MEELDASDASGPAKSSTLTQRGREQVERARSMCERFNFQAAFCSPEAAVEETADIMWEKRGGPPYFRKVRPRATLQGLGGSSGTSATSSPGAEVAAPHWDTSAEGRLLTEAKEFLTEVCTINWSTELTEGLGGVYLDPAKDREDILVVSHASSLAALVAVALRAPETVRALVFDPGSLTILDYSGSGGSIPTAKTELKKSTNPLDRYENGLPGTFKLCSLDLELSK</sequence>
<evidence type="ECO:0000313" key="3">
    <source>
        <dbReference type="Proteomes" id="UP000054558"/>
    </source>
</evidence>
<dbReference type="Pfam" id="PF00300">
    <property type="entry name" value="His_Phos_1"/>
    <property type="match status" value="1"/>
</dbReference>
<name>A0A1Y1IFT8_KLENI</name>
<accession>A0A1Y1IFT8</accession>
<keyword evidence="3" id="KW-1185">Reference proteome</keyword>
<evidence type="ECO:0000256" key="1">
    <source>
        <dbReference type="SAM" id="MobiDB-lite"/>
    </source>
</evidence>
<gene>
    <name evidence="2" type="ORF">KFL_004690050</name>
</gene>